<accession>A0ACB9S9U5</accession>
<evidence type="ECO:0000313" key="2">
    <source>
        <dbReference type="Proteomes" id="UP001057402"/>
    </source>
</evidence>
<evidence type="ECO:0000313" key="1">
    <source>
        <dbReference type="EMBL" id="KAI4388155.1"/>
    </source>
</evidence>
<gene>
    <name evidence="1" type="ORF">MLD38_000511</name>
</gene>
<protein>
    <submittedName>
        <fullName evidence="1">Uncharacterized protein</fullName>
    </submittedName>
</protein>
<reference evidence="2" key="1">
    <citation type="journal article" date="2023" name="Front. Plant Sci.">
        <title>Chromosomal-level genome assembly of Melastoma candidum provides insights into trichome evolution.</title>
        <authorList>
            <person name="Zhong Y."/>
            <person name="Wu W."/>
            <person name="Sun C."/>
            <person name="Zou P."/>
            <person name="Liu Y."/>
            <person name="Dai S."/>
            <person name="Zhou R."/>
        </authorList>
    </citation>
    <scope>NUCLEOTIDE SEQUENCE [LARGE SCALE GENOMIC DNA]</scope>
</reference>
<proteinExistence type="predicted"/>
<sequence length="307" mass="33046">MVGKGKGKRIPVPCPKTDWPRIYAIYGIDHWHTLAVLLLHASLFSLLSLLFLLFFDPVATLLQSLLSSSPTAARSLAGFAGAFTALSAVLLFLAAGNFFYSAAALPHEVAQRMVGAVGDWSAVRNALDVGCGRGILLNAVATQLKKSGSSGRVVGLAQSKRNAMATLRTAKMEGVQEYVTCREGDARSLPFPDDYFDVVVSAVFLQPTKATFPSKQHSRAGSAENWAERARMLGEIVRVLKPGGVAVVWDFARSSWIVKGLQELKMADIRGSEQVTAFMTGTHVVSFTKPAGHAVLSLPEVRLDWGC</sequence>
<dbReference type="Proteomes" id="UP001057402">
    <property type="component" value="Chromosome 1"/>
</dbReference>
<name>A0ACB9S9U5_9MYRT</name>
<keyword evidence="2" id="KW-1185">Reference proteome</keyword>
<comment type="caution">
    <text evidence="1">The sequence shown here is derived from an EMBL/GenBank/DDBJ whole genome shotgun (WGS) entry which is preliminary data.</text>
</comment>
<organism evidence="1 2">
    <name type="scientific">Melastoma candidum</name>
    <dbReference type="NCBI Taxonomy" id="119954"/>
    <lineage>
        <taxon>Eukaryota</taxon>
        <taxon>Viridiplantae</taxon>
        <taxon>Streptophyta</taxon>
        <taxon>Embryophyta</taxon>
        <taxon>Tracheophyta</taxon>
        <taxon>Spermatophyta</taxon>
        <taxon>Magnoliopsida</taxon>
        <taxon>eudicotyledons</taxon>
        <taxon>Gunneridae</taxon>
        <taxon>Pentapetalae</taxon>
        <taxon>rosids</taxon>
        <taxon>malvids</taxon>
        <taxon>Myrtales</taxon>
        <taxon>Melastomataceae</taxon>
        <taxon>Melastomatoideae</taxon>
        <taxon>Melastomateae</taxon>
        <taxon>Melastoma</taxon>
    </lineage>
</organism>
<dbReference type="EMBL" id="CM042880">
    <property type="protein sequence ID" value="KAI4388155.1"/>
    <property type="molecule type" value="Genomic_DNA"/>
</dbReference>